<dbReference type="InterPro" id="IPR000232">
    <property type="entry name" value="HSF_DNA-bd"/>
</dbReference>
<dbReference type="GO" id="GO:0003700">
    <property type="term" value="F:DNA-binding transcription factor activity"/>
    <property type="evidence" value="ECO:0007669"/>
    <property type="project" value="InterPro"/>
</dbReference>
<evidence type="ECO:0000256" key="1">
    <source>
        <dbReference type="ARBA" id="ARBA00004123"/>
    </source>
</evidence>
<evidence type="ECO:0000313" key="10">
    <source>
        <dbReference type="EMBL" id="PWN18055.1"/>
    </source>
</evidence>
<dbReference type="FunFam" id="1.10.10.10:FF:000027">
    <property type="entry name" value="Heat shock transcription factor 1"/>
    <property type="match status" value="1"/>
</dbReference>
<evidence type="ECO:0000256" key="8">
    <source>
        <dbReference type="RuleBase" id="RU004020"/>
    </source>
</evidence>
<comment type="subcellular location">
    <subcellularLocation>
        <location evidence="1">Nucleus</location>
    </subcellularLocation>
</comment>
<dbReference type="GO" id="GO:0005634">
    <property type="term" value="C:nucleus"/>
    <property type="evidence" value="ECO:0007669"/>
    <property type="project" value="UniProtKB-SubCell"/>
</dbReference>
<dbReference type="InterPro" id="IPR036388">
    <property type="entry name" value="WH-like_DNA-bd_sf"/>
</dbReference>
<evidence type="ECO:0000256" key="2">
    <source>
        <dbReference type="ARBA" id="ARBA00006403"/>
    </source>
</evidence>
<evidence type="ECO:0000259" key="9">
    <source>
        <dbReference type="SMART" id="SM00415"/>
    </source>
</evidence>
<dbReference type="PANTHER" id="PTHR10015:SF427">
    <property type="entry name" value="HEAT SHOCK FACTOR PROTEIN"/>
    <property type="match status" value="1"/>
</dbReference>
<dbReference type="Pfam" id="PF00447">
    <property type="entry name" value="HSF_DNA-bind"/>
    <property type="match status" value="1"/>
</dbReference>
<dbReference type="SUPFAM" id="SSF46785">
    <property type="entry name" value="Winged helix' DNA-binding domain"/>
    <property type="match status" value="1"/>
</dbReference>
<feature type="non-terminal residue" evidence="10">
    <location>
        <position position="1"/>
    </location>
</feature>
<comment type="similarity">
    <text evidence="2 8">Belongs to the HSF family.</text>
</comment>
<protein>
    <submittedName>
        <fullName evidence="10">Winged helix DNA-binding domain-containing protein</fullName>
    </submittedName>
</protein>
<organism evidence="10 11">
    <name type="scientific">Pseudomicrostroma glucosiphilum</name>
    <dbReference type="NCBI Taxonomy" id="1684307"/>
    <lineage>
        <taxon>Eukaryota</taxon>
        <taxon>Fungi</taxon>
        <taxon>Dikarya</taxon>
        <taxon>Basidiomycota</taxon>
        <taxon>Ustilaginomycotina</taxon>
        <taxon>Exobasidiomycetes</taxon>
        <taxon>Microstromatales</taxon>
        <taxon>Microstromatales incertae sedis</taxon>
        <taxon>Pseudomicrostroma</taxon>
    </lineage>
</organism>
<dbReference type="PANTHER" id="PTHR10015">
    <property type="entry name" value="HEAT SHOCK TRANSCRIPTION FACTOR"/>
    <property type="match status" value="1"/>
</dbReference>
<evidence type="ECO:0000256" key="6">
    <source>
        <dbReference type="ARBA" id="ARBA00023242"/>
    </source>
</evidence>
<dbReference type="Proteomes" id="UP000245942">
    <property type="component" value="Unassembled WGS sequence"/>
</dbReference>
<dbReference type="RefSeq" id="XP_025345215.1">
    <property type="nucleotide sequence ID" value="XM_025489855.1"/>
</dbReference>
<dbReference type="OrthoDB" id="60033at2759"/>
<keyword evidence="6" id="KW-0539">Nucleus</keyword>
<dbReference type="EMBL" id="KZ819338">
    <property type="protein sequence ID" value="PWN18055.1"/>
    <property type="molecule type" value="Genomic_DNA"/>
</dbReference>
<name>A0A316U521_9BASI</name>
<dbReference type="GeneID" id="37011589"/>
<keyword evidence="11" id="KW-1185">Reference proteome</keyword>
<dbReference type="SMART" id="SM00415">
    <property type="entry name" value="HSF"/>
    <property type="match status" value="1"/>
</dbReference>
<evidence type="ECO:0000256" key="3">
    <source>
        <dbReference type="ARBA" id="ARBA00023015"/>
    </source>
</evidence>
<comment type="subunit">
    <text evidence="7">Homotrimer. Homotrimerization increases the affinity of HSF1 to DNA. Interacts with transcriptional coregulator SSA1 on chromatin.</text>
</comment>
<evidence type="ECO:0000256" key="5">
    <source>
        <dbReference type="ARBA" id="ARBA00023163"/>
    </source>
</evidence>
<dbReference type="STRING" id="1684307.A0A316U521"/>
<dbReference type="PRINTS" id="PR00056">
    <property type="entry name" value="HSFDOMAIN"/>
</dbReference>
<evidence type="ECO:0000313" key="11">
    <source>
        <dbReference type="Proteomes" id="UP000245942"/>
    </source>
</evidence>
<reference evidence="10 11" key="1">
    <citation type="journal article" date="2018" name="Mol. Biol. Evol.">
        <title>Broad Genomic Sampling Reveals a Smut Pathogenic Ancestry of the Fungal Clade Ustilaginomycotina.</title>
        <authorList>
            <person name="Kijpornyongpan T."/>
            <person name="Mondo S.J."/>
            <person name="Barry K."/>
            <person name="Sandor L."/>
            <person name="Lee J."/>
            <person name="Lipzen A."/>
            <person name="Pangilinan J."/>
            <person name="LaButti K."/>
            <person name="Hainaut M."/>
            <person name="Henrissat B."/>
            <person name="Grigoriev I.V."/>
            <person name="Spatafora J.W."/>
            <person name="Aime M.C."/>
        </authorList>
    </citation>
    <scope>NUCLEOTIDE SEQUENCE [LARGE SCALE GENOMIC DNA]</scope>
    <source>
        <strain evidence="10 11">MCA 4718</strain>
    </source>
</reference>
<feature type="domain" description="HSF-type DNA-binding" evidence="9">
    <location>
        <begin position="2"/>
        <end position="101"/>
    </location>
</feature>
<sequence>SFVAKLYSMLEDETISNMISWGPTGDVFSVSNPAEFSRLVLPTWFKHANWQSFVRQLNMYGFHKVNHTFSGLPNEEVQIWEFKHTYFRKGEVGLLSEIKRK</sequence>
<keyword evidence="3" id="KW-0805">Transcription regulation</keyword>
<evidence type="ECO:0000256" key="4">
    <source>
        <dbReference type="ARBA" id="ARBA00023125"/>
    </source>
</evidence>
<keyword evidence="4 10" id="KW-0238">DNA-binding</keyword>
<keyword evidence="5" id="KW-0804">Transcription</keyword>
<dbReference type="AlphaFoldDB" id="A0A316U521"/>
<feature type="non-terminal residue" evidence="10">
    <location>
        <position position="101"/>
    </location>
</feature>
<gene>
    <name evidence="10" type="ORF">BCV69DRAFT_233136</name>
</gene>
<dbReference type="GO" id="GO:0043565">
    <property type="term" value="F:sequence-specific DNA binding"/>
    <property type="evidence" value="ECO:0007669"/>
    <property type="project" value="InterPro"/>
</dbReference>
<dbReference type="InterPro" id="IPR036390">
    <property type="entry name" value="WH_DNA-bd_sf"/>
</dbReference>
<accession>A0A316U521</accession>
<evidence type="ECO:0000256" key="7">
    <source>
        <dbReference type="ARBA" id="ARBA00062171"/>
    </source>
</evidence>
<dbReference type="Gene3D" id="1.10.10.10">
    <property type="entry name" value="Winged helix-like DNA-binding domain superfamily/Winged helix DNA-binding domain"/>
    <property type="match status" value="1"/>
</dbReference>
<proteinExistence type="inferred from homology"/>